<accession>E3LG54</accession>
<feature type="region of interest" description="Disordered" evidence="1">
    <location>
        <begin position="1"/>
        <end position="21"/>
    </location>
</feature>
<reference evidence="2" key="1">
    <citation type="submission" date="2007-07" db="EMBL/GenBank/DDBJ databases">
        <title>PCAP assembly of the Caenorhabditis remanei genome.</title>
        <authorList>
            <consortium name="The Caenorhabditis remanei Sequencing Consortium"/>
            <person name="Wilson R.K."/>
        </authorList>
    </citation>
    <scope>NUCLEOTIDE SEQUENCE [LARGE SCALE GENOMIC DNA]</scope>
    <source>
        <strain evidence="2">PB4641</strain>
    </source>
</reference>
<dbReference type="HOGENOM" id="CLU_2280043_0_0_1"/>
<sequence>MTRKGEHEETEKERESDRIGHRKEDEDEVFITVFLSFFQLVNGSKLTVLEYSVLKKEEERTGTLYRIGEMSSGLFTVNKRKAGRRKKEKSSWVELVVSWEEK</sequence>
<keyword evidence="3" id="KW-1185">Reference proteome</keyword>
<dbReference type="EMBL" id="DS268408">
    <property type="protein sequence ID" value="EFO86108.1"/>
    <property type="molecule type" value="Genomic_DNA"/>
</dbReference>
<dbReference type="InParanoid" id="E3LG54"/>
<organism evidence="3">
    <name type="scientific">Caenorhabditis remanei</name>
    <name type="common">Caenorhabditis vulgaris</name>
    <dbReference type="NCBI Taxonomy" id="31234"/>
    <lineage>
        <taxon>Eukaryota</taxon>
        <taxon>Metazoa</taxon>
        <taxon>Ecdysozoa</taxon>
        <taxon>Nematoda</taxon>
        <taxon>Chromadorea</taxon>
        <taxon>Rhabditida</taxon>
        <taxon>Rhabditina</taxon>
        <taxon>Rhabditomorpha</taxon>
        <taxon>Rhabditoidea</taxon>
        <taxon>Rhabditidae</taxon>
        <taxon>Peloderinae</taxon>
        <taxon>Caenorhabditis</taxon>
    </lineage>
</organism>
<evidence type="ECO:0000256" key="1">
    <source>
        <dbReference type="SAM" id="MobiDB-lite"/>
    </source>
</evidence>
<gene>
    <name evidence="2" type="ORF">CRE_01898</name>
</gene>
<protein>
    <submittedName>
        <fullName evidence="2">Uncharacterized protein</fullName>
    </submittedName>
</protein>
<proteinExistence type="predicted"/>
<dbReference type="Proteomes" id="UP000008281">
    <property type="component" value="Unassembled WGS sequence"/>
</dbReference>
<evidence type="ECO:0000313" key="2">
    <source>
        <dbReference type="EMBL" id="EFO86108.1"/>
    </source>
</evidence>
<evidence type="ECO:0000313" key="3">
    <source>
        <dbReference type="Proteomes" id="UP000008281"/>
    </source>
</evidence>
<name>E3LG54_CAERE</name>
<dbReference type="AlphaFoldDB" id="E3LG54"/>